<sequence length="108" mass="12067">MHLNALQTKTIKNLCQKVQQLKLTAPMTANDTHNHISSNTAVTIALSILDVTPPSTIPHSTKSKSSDLPTLNGEDFDDFVQQISTIKKKNALEWFMMLCGTRRQQIMT</sequence>
<gene>
    <name evidence="1" type="ORF">OVA965_LOCUS13204</name>
    <name evidence="2" type="ORF">TMI583_LOCUS13208</name>
</gene>
<organism evidence="2 3">
    <name type="scientific">Didymodactylos carnosus</name>
    <dbReference type="NCBI Taxonomy" id="1234261"/>
    <lineage>
        <taxon>Eukaryota</taxon>
        <taxon>Metazoa</taxon>
        <taxon>Spiralia</taxon>
        <taxon>Gnathifera</taxon>
        <taxon>Rotifera</taxon>
        <taxon>Eurotatoria</taxon>
        <taxon>Bdelloidea</taxon>
        <taxon>Philodinida</taxon>
        <taxon>Philodinidae</taxon>
        <taxon>Didymodactylos</taxon>
    </lineage>
</organism>
<dbReference type="EMBL" id="CAJOBA010005469">
    <property type="protein sequence ID" value="CAF3744395.1"/>
    <property type="molecule type" value="Genomic_DNA"/>
</dbReference>
<dbReference type="EMBL" id="CAJNOK010005462">
    <property type="protein sequence ID" value="CAF0973123.1"/>
    <property type="molecule type" value="Genomic_DNA"/>
</dbReference>
<dbReference type="Proteomes" id="UP000677228">
    <property type="component" value="Unassembled WGS sequence"/>
</dbReference>
<accession>A0A8S2IMZ5</accession>
<protein>
    <submittedName>
        <fullName evidence="2">Uncharacterized protein</fullName>
    </submittedName>
</protein>
<comment type="caution">
    <text evidence="2">The sequence shown here is derived from an EMBL/GenBank/DDBJ whole genome shotgun (WGS) entry which is preliminary data.</text>
</comment>
<evidence type="ECO:0000313" key="3">
    <source>
        <dbReference type="Proteomes" id="UP000682733"/>
    </source>
</evidence>
<reference evidence="2" key="1">
    <citation type="submission" date="2021-02" db="EMBL/GenBank/DDBJ databases">
        <authorList>
            <person name="Nowell W R."/>
        </authorList>
    </citation>
    <scope>NUCLEOTIDE SEQUENCE</scope>
</reference>
<proteinExistence type="predicted"/>
<evidence type="ECO:0000313" key="2">
    <source>
        <dbReference type="EMBL" id="CAF3744395.1"/>
    </source>
</evidence>
<name>A0A8S2IMZ5_9BILA</name>
<dbReference type="Proteomes" id="UP000682733">
    <property type="component" value="Unassembled WGS sequence"/>
</dbReference>
<evidence type="ECO:0000313" key="1">
    <source>
        <dbReference type="EMBL" id="CAF0973123.1"/>
    </source>
</evidence>
<dbReference type="AlphaFoldDB" id="A0A8S2IMZ5"/>